<evidence type="ECO:0000313" key="2">
    <source>
        <dbReference type="EMBL" id="EMR84095.1"/>
    </source>
</evidence>
<accession>M7TS38</accession>
<name>M7TS38_BOTF1</name>
<proteinExistence type="predicted"/>
<dbReference type="STRING" id="1290391.M7TS38"/>
<dbReference type="HOGENOM" id="CLU_193147_0_0_1"/>
<protein>
    <submittedName>
        <fullName evidence="2">Putative het domain protein</fullName>
    </submittedName>
</protein>
<dbReference type="InterPro" id="IPR010730">
    <property type="entry name" value="HET"/>
</dbReference>
<evidence type="ECO:0000313" key="3">
    <source>
        <dbReference type="Proteomes" id="UP000012045"/>
    </source>
</evidence>
<dbReference type="Pfam" id="PF06985">
    <property type="entry name" value="HET"/>
    <property type="match status" value="1"/>
</dbReference>
<evidence type="ECO:0000259" key="1">
    <source>
        <dbReference type="Pfam" id="PF06985"/>
    </source>
</evidence>
<dbReference type="EMBL" id="KB707966">
    <property type="protein sequence ID" value="EMR84095.1"/>
    <property type="molecule type" value="Genomic_DNA"/>
</dbReference>
<sequence length="68" mass="7773">MARIYGQANRVIVYFGEAADDSDMAFESIRAAADDENEKPTGPLAIRDSDEPILELLKRPWFQRIWVC</sequence>
<dbReference type="AlphaFoldDB" id="M7TS38"/>
<organism evidence="2 3">
    <name type="scientific">Botryotinia fuckeliana (strain BcDW1)</name>
    <name type="common">Noble rot fungus</name>
    <name type="synonym">Botrytis cinerea</name>
    <dbReference type="NCBI Taxonomy" id="1290391"/>
    <lineage>
        <taxon>Eukaryota</taxon>
        <taxon>Fungi</taxon>
        <taxon>Dikarya</taxon>
        <taxon>Ascomycota</taxon>
        <taxon>Pezizomycotina</taxon>
        <taxon>Leotiomycetes</taxon>
        <taxon>Helotiales</taxon>
        <taxon>Sclerotiniaceae</taxon>
        <taxon>Botrytis</taxon>
    </lineage>
</organism>
<dbReference type="Proteomes" id="UP000012045">
    <property type="component" value="Unassembled WGS sequence"/>
</dbReference>
<gene>
    <name evidence="2" type="ORF">BcDW1_7282</name>
</gene>
<reference evidence="3" key="1">
    <citation type="journal article" date="2013" name="Genome Announc.">
        <title>Draft genome sequence of Botrytis cinerea BcDW1, inoculum for noble rot of grape berries.</title>
        <authorList>
            <person name="Blanco-Ulate B."/>
            <person name="Allen G."/>
            <person name="Powell A.L."/>
            <person name="Cantu D."/>
        </authorList>
    </citation>
    <scope>NUCLEOTIDE SEQUENCE [LARGE SCALE GENOMIC DNA]</scope>
    <source>
        <strain evidence="3">BcDW1</strain>
    </source>
</reference>
<feature type="domain" description="Heterokaryon incompatibility" evidence="1">
    <location>
        <begin position="1"/>
        <end position="67"/>
    </location>
</feature>